<evidence type="ECO:0000256" key="1">
    <source>
        <dbReference type="ARBA" id="ARBA00004606"/>
    </source>
</evidence>
<feature type="compositionally biased region" description="Basic and acidic residues" evidence="6">
    <location>
        <begin position="124"/>
        <end position="135"/>
    </location>
</feature>
<evidence type="ECO:0000256" key="3">
    <source>
        <dbReference type="ARBA" id="ARBA00022676"/>
    </source>
</evidence>
<keyword evidence="3" id="KW-0328">Glycosyltransferase</keyword>
<dbReference type="OrthoDB" id="439943at2759"/>
<dbReference type="EMBL" id="BDGI01000082">
    <property type="protein sequence ID" value="GAV28733.1"/>
    <property type="molecule type" value="Genomic_DNA"/>
</dbReference>
<dbReference type="PANTHER" id="PTHR31121">
    <property type="entry name" value="ALPHA-1,2 MANNOSYLTRANSFERASE KTR1"/>
    <property type="match status" value="1"/>
</dbReference>
<feature type="region of interest" description="Disordered" evidence="6">
    <location>
        <begin position="443"/>
        <end position="488"/>
    </location>
</feature>
<name>A0A1Q2YH70_9ASCO</name>
<feature type="transmembrane region" description="Helical" evidence="7">
    <location>
        <begin position="7"/>
        <end position="26"/>
    </location>
</feature>
<dbReference type="InterPro" id="IPR029044">
    <property type="entry name" value="Nucleotide-diphossugar_trans"/>
</dbReference>
<accession>A0A1Q2YH70</accession>
<dbReference type="GO" id="GO:0006487">
    <property type="term" value="P:protein N-linked glycosylation"/>
    <property type="evidence" value="ECO:0007669"/>
    <property type="project" value="TreeGrafter"/>
</dbReference>
<dbReference type="Gene3D" id="3.90.550.10">
    <property type="entry name" value="Spore Coat Polysaccharide Biosynthesis Protein SpsA, Chain A"/>
    <property type="match status" value="1"/>
</dbReference>
<keyword evidence="7" id="KW-0812">Transmembrane</keyword>
<evidence type="ECO:0000256" key="5">
    <source>
        <dbReference type="ARBA" id="ARBA00022968"/>
    </source>
</evidence>
<comment type="subcellular location">
    <subcellularLocation>
        <location evidence="1">Membrane</location>
        <topology evidence="1">Single-pass type II membrane protein</topology>
    </subcellularLocation>
</comment>
<dbReference type="GO" id="GO:0016020">
    <property type="term" value="C:membrane"/>
    <property type="evidence" value="ECO:0007669"/>
    <property type="project" value="UniProtKB-SubCell"/>
</dbReference>
<dbReference type="AlphaFoldDB" id="A0A1Q2YH70"/>
<evidence type="ECO:0000313" key="9">
    <source>
        <dbReference type="Proteomes" id="UP000186136"/>
    </source>
</evidence>
<organism evidence="8 9">
    <name type="scientific">Pichia membranifaciens</name>
    <dbReference type="NCBI Taxonomy" id="4926"/>
    <lineage>
        <taxon>Eukaryota</taxon>
        <taxon>Fungi</taxon>
        <taxon>Dikarya</taxon>
        <taxon>Ascomycota</taxon>
        <taxon>Saccharomycotina</taxon>
        <taxon>Pichiomycetes</taxon>
        <taxon>Pichiales</taxon>
        <taxon>Pichiaceae</taxon>
        <taxon>Pichia</taxon>
    </lineage>
</organism>
<dbReference type="GO" id="GO:0006493">
    <property type="term" value="P:protein O-linked glycosylation"/>
    <property type="evidence" value="ECO:0007669"/>
    <property type="project" value="TreeGrafter"/>
</dbReference>
<evidence type="ECO:0000313" key="8">
    <source>
        <dbReference type="EMBL" id="GAV28733.1"/>
    </source>
</evidence>
<feature type="compositionally biased region" description="Basic and acidic residues" evidence="6">
    <location>
        <begin position="443"/>
        <end position="473"/>
    </location>
</feature>
<protein>
    <submittedName>
        <fullName evidence="8">Uncharacterized protein</fullName>
    </submittedName>
</protein>
<dbReference type="Proteomes" id="UP000186136">
    <property type="component" value="Unassembled WGS sequence"/>
</dbReference>
<dbReference type="PANTHER" id="PTHR31121:SF6">
    <property type="entry name" value="ALPHA-1,2 MANNOSYLTRANSFERASE KTR1"/>
    <property type="match status" value="1"/>
</dbReference>
<comment type="caution">
    <text evidence="8">The sequence shown here is derived from an EMBL/GenBank/DDBJ whole genome shotgun (WGS) entry which is preliminary data.</text>
</comment>
<keyword evidence="9" id="KW-1185">Reference proteome</keyword>
<dbReference type="GO" id="GO:0005794">
    <property type="term" value="C:Golgi apparatus"/>
    <property type="evidence" value="ECO:0007669"/>
    <property type="project" value="TreeGrafter"/>
</dbReference>
<reference evidence="8 9" key="1">
    <citation type="submission" date="2016-08" db="EMBL/GenBank/DDBJ databases">
        <title>Whole genome shotgun sequence of Pichia membranifaciens KS47-1.</title>
        <authorList>
            <person name="Konishi M."/>
            <person name="Ishida M."/>
            <person name="Arakawa T."/>
            <person name="Kato Y."/>
            <person name="Horiuchi J."/>
        </authorList>
    </citation>
    <scope>NUCLEOTIDE SEQUENCE [LARGE SCALE GENOMIC DNA]</scope>
    <source>
        <strain evidence="8 9">KS47-1</strain>
    </source>
</reference>
<feature type="region of interest" description="Disordered" evidence="6">
    <location>
        <begin position="121"/>
        <end position="143"/>
    </location>
</feature>
<dbReference type="InterPro" id="IPR002685">
    <property type="entry name" value="Glyco_trans_15"/>
</dbReference>
<keyword evidence="7" id="KW-1133">Transmembrane helix</keyword>
<evidence type="ECO:0000256" key="4">
    <source>
        <dbReference type="ARBA" id="ARBA00022679"/>
    </source>
</evidence>
<evidence type="ECO:0000256" key="7">
    <source>
        <dbReference type="SAM" id="Phobius"/>
    </source>
</evidence>
<dbReference type="GO" id="GO:0000026">
    <property type="term" value="F:alpha-1,2-mannosyltransferase activity"/>
    <property type="evidence" value="ECO:0007669"/>
    <property type="project" value="TreeGrafter"/>
</dbReference>
<keyword evidence="7" id="KW-0472">Membrane</keyword>
<evidence type="ECO:0000256" key="2">
    <source>
        <dbReference type="ARBA" id="ARBA00007677"/>
    </source>
</evidence>
<sequence>MLRRYRVILVYVVILIATVYLTGTFFRVSQNNIGSISLLDVNDDPEVAELNTTDVVVSADIDSNDELHNIAGPDQYEAEVEIDKFINDAVNKGDSRSAEDLRKDISKMTDEQIREQLKNIQEQQLEKEKEPHTEDLMDDEDNVSGTKIANDYKRRQDAPPDSQPWTQYGLVPRKHWSYPPFIDQVRAKEIRESRKWSAITYGSSESYRHMCRFNSLFFYKHPIMEEYDYYWRVEPHVSFACNIIDDPFKFLKENRKKYGFTISMRELPNTIESLWATSKLYFKKLATNVFDAEQTHNLLKFISDDGGESYNYCHYWTNFEIADLSIYRNEIYEGYVQHLDQAGGFFYERWGDAPIHSIIFSLILDMDEIFLFQNISYEHTVAKTCPMNDAFRKEAKCTCNPIQDWTIRSESCCNLKFLEVGSCEKNTDLDKYLNALKEKQAADEEMKAQQKQLRMETARRQSEARRKKTEERRKNRLQAQKAKKKVKE</sequence>
<keyword evidence="5" id="KW-0735">Signal-anchor</keyword>
<dbReference type="GO" id="GO:0000032">
    <property type="term" value="P:cell wall mannoprotein biosynthetic process"/>
    <property type="evidence" value="ECO:0007669"/>
    <property type="project" value="TreeGrafter"/>
</dbReference>
<gene>
    <name evidence="8" type="ORF">PMKS-002208</name>
</gene>
<evidence type="ECO:0000256" key="6">
    <source>
        <dbReference type="SAM" id="MobiDB-lite"/>
    </source>
</evidence>
<dbReference type="SUPFAM" id="SSF53448">
    <property type="entry name" value="Nucleotide-diphospho-sugar transferases"/>
    <property type="match status" value="1"/>
</dbReference>
<dbReference type="Pfam" id="PF01793">
    <property type="entry name" value="Glyco_transf_15"/>
    <property type="match status" value="1"/>
</dbReference>
<proteinExistence type="inferred from homology"/>
<keyword evidence="4" id="KW-0808">Transferase</keyword>
<comment type="similarity">
    <text evidence="2">Belongs to the glycosyltransferase 15 family.</text>
</comment>